<evidence type="ECO:0000313" key="2">
    <source>
        <dbReference type="EMBL" id="PSN91257.1"/>
    </source>
</evidence>
<dbReference type="Pfam" id="PF01042">
    <property type="entry name" value="Ribonuc_L-PSP"/>
    <property type="match status" value="1"/>
</dbReference>
<evidence type="ECO:0000313" key="3">
    <source>
        <dbReference type="Proteomes" id="UP000240322"/>
    </source>
</evidence>
<evidence type="ECO:0000256" key="1">
    <source>
        <dbReference type="ARBA" id="ARBA00010552"/>
    </source>
</evidence>
<accession>A0A2R6AY14</accession>
<comment type="caution">
    <text evidence="2">The sequence shown here is derived from an EMBL/GenBank/DDBJ whole genome shotgun (WGS) entry which is preliminary data.</text>
</comment>
<dbReference type="PANTHER" id="PTHR11803">
    <property type="entry name" value="2-IMINOBUTANOATE/2-IMINOPROPANOATE DEAMINASE RIDA"/>
    <property type="match status" value="1"/>
</dbReference>
<name>A0A2R6AY14_9ARCH</name>
<proteinExistence type="inferred from homology"/>
<gene>
    <name evidence="2" type="ORF">B9Q03_04620</name>
</gene>
<evidence type="ECO:0008006" key="4">
    <source>
        <dbReference type="Google" id="ProtNLM"/>
    </source>
</evidence>
<dbReference type="InterPro" id="IPR006056">
    <property type="entry name" value="RidA"/>
</dbReference>
<dbReference type="InterPro" id="IPR006175">
    <property type="entry name" value="YjgF/YER057c/UK114"/>
</dbReference>
<dbReference type="GO" id="GO:0019239">
    <property type="term" value="F:deaminase activity"/>
    <property type="evidence" value="ECO:0007669"/>
    <property type="project" value="TreeGrafter"/>
</dbReference>
<organism evidence="2 3">
    <name type="scientific">Candidatus Marsarchaeota G2 archaeon OSP_D</name>
    <dbReference type="NCBI Taxonomy" id="1978157"/>
    <lineage>
        <taxon>Archaea</taxon>
        <taxon>Candidatus Marsarchaeota</taxon>
        <taxon>Candidatus Marsarchaeota group 2</taxon>
    </lineage>
</organism>
<dbReference type="NCBIfam" id="TIGR00004">
    <property type="entry name" value="Rid family detoxifying hydrolase"/>
    <property type="match status" value="1"/>
</dbReference>
<comment type="similarity">
    <text evidence="1">Belongs to the RutC family.</text>
</comment>
<reference evidence="2 3" key="1">
    <citation type="submission" date="2017-04" db="EMBL/GenBank/DDBJ databases">
        <title>Novel microbial lineages endemic to geothermal iron-oxide mats fill important gaps in the evolutionary history of Archaea.</title>
        <authorList>
            <person name="Jay Z.J."/>
            <person name="Beam J.P."/>
            <person name="Dlakic M."/>
            <person name="Rusch D.B."/>
            <person name="Kozubal M.A."/>
            <person name="Inskeep W.P."/>
        </authorList>
    </citation>
    <scope>NUCLEOTIDE SEQUENCE [LARGE SCALE GENOMIC DNA]</scope>
    <source>
        <strain evidence="2">OSP_D</strain>
    </source>
</reference>
<dbReference type="EMBL" id="NEXE01000030">
    <property type="protein sequence ID" value="PSN91257.1"/>
    <property type="molecule type" value="Genomic_DNA"/>
</dbReference>
<dbReference type="InterPro" id="IPR035959">
    <property type="entry name" value="RutC-like_sf"/>
</dbReference>
<dbReference type="CDD" id="cd00448">
    <property type="entry name" value="YjgF_YER057c_UK114_family"/>
    <property type="match status" value="1"/>
</dbReference>
<sequence length="131" mass="14298">MSKSVRKPVYSSKLPKPIAPYSPAMLSNGFVFVSGQLGVDPKTGKLAGSTVEEQTRQALENAKLLLEEAGLTLKDVVKVTVYLANIADFERMNQVYKTYFTEEPPARTTVQAQPPVRDALVEIELIAAAKS</sequence>
<dbReference type="SUPFAM" id="SSF55298">
    <property type="entry name" value="YjgF-like"/>
    <property type="match status" value="1"/>
</dbReference>
<dbReference type="Proteomes" id="UP000240322">
    <property type="component" value="Unassembled WGS sequence"/>
</dbReference>
<dbReference type="AlphaFoldDB" id="A0A2R6AY14"/>
<dbReference type="Gene3D" id="3.30.1330.40">
    <property type="entry name" value="RutC-like"/>
    <property type="match status" value="1"/>
</dbReference>
<protein>
    <recommendedName>
        <fullName evidence="4">Deaminase</fullName>
    </recommendedName>
</protein>
<dbReference type="GO" id="GO:0005829">
    <property type="term" value="C:cytosol"/>
    <property type="evidence" value="ECO:0007669"/>
    <property type="project" value="TreeGrafter"/>
</dbReference>
<dbReference type="PANTHER" id="PTHR11803:SF39">
    <property type="entry name" value="2-IMINOBUTANOATE_2-IMINOPROPANOATE DEAMINASE"/>
    <property type="match status" value="1"/>
</dbReference>
<dbReference type="FunFam" id="3.30.1330.40:FF:000001">
    <property type="entry name" value="L-PSP family endoribonuclease"/>
    <property type="match status" value="1"/>
</dbReference>